<name>A0A9P5NT79_GYMJU</name>
<dbReference type="PANTHER" id="PTHR43539">
    <property type="entry name" value="FLAVIN-BINDING MONOOXYGENASE-LIKE PROTEIN (AFU_ORTHOLOGUE AFUA_4G09220)"/>
    <property type="match status" value="1"/>
</dbReference>
<feature type="region of interest" description="Disordered" evidence="2">
    <location>
        <begin position="1"/>
        <end position="24"/>
    </location>
</feature>
<keyword evidence="1" id="KW-0560">Oxidoreductase</keyword>
<dbReference type="InterPro" id="IPR036188">
    <property type="entry name" value="FAD/NAD-bd_sf"/>
</dbReference>
<dbReference type="AlphaFoldDB" id="A0A9P5NT79"/>
<sequence length="634" mass="69991">MQKTATATDTPLGPEASLPTLSKLGHPHIPEDLDDVKIASDWLDSFAKYAGQGDVDGLLGLLITSSFALNFFTSAEHVDPSSPYDIPLYWRDILALSWDIRTFEGTPKIKQFLSSQLSSAEITNVKLQTDIPPQLQRPFPDLAWIQVLFKFETKAGLCSGVVRLVPVSNKESQELTWKAHSIFTNLEDLKGFPEKLGLLRNQQPNHGKWESARKKEINFEANDPAVLIIGAGHSGLDTAARLKALDVPTLIIEKNTRIGDNWRWRYEALCLHDTVCNFPPTWPVYTPAKKLANWLEFYAEAMELNIWTSSTVTAATQDPETKVWSVTVKKADGGERVFKVKHVVLAMGFKGGQPYIPEIPGKASFKGQVLHSLQHEKATDHAGKKVVVIGSCTSAHDICVDYADHGIDVTMFQRSSTYIMSAKKGIPMLLGGLYSENGPPTELADRLNNSMPNLLMAGITYRMTNLIADADKETLDGLHKRGFRTNAGFKDCGLLFGVFTKAGGYYMDMGGSQYIIDGRIKLKNDSQIKGFIEGGLKFEDGSELSADVVVFCTGLGDPRDSLRKLFGDEVADKSTQIWGLTEEGELSGCYRDIGFPGLYNIQGNLALCRFFSKTLALQIKAIEEGVFGNRYSSK</sequence>
<dbReference type="GO" id="GO:0004497">
    <property type="term" value="F:monooxygenase activity"/>
    <property type="evidence" value="ECO:0007669"/>
    <property type="project" value="TreeGrafter"/>
</dbReference>
<proteinExistence type="predicted"/>
<accession>A0A9P5NT79</accession>
<gene>
    <name evidence="3" type="ORF">CPB84DRAFT_1814587</name>
</gene>
<dbReference type="Pfam" id="PF13738">
    <property type="entry name" value="Pyr_redox_3"/>
    <property type="match status" value="1"/>
</dbReference>
<evidence type="ECO:0000313" key="3">
    <source>
        <dbReference type="EMBL" id="KAF8903686.1"/>
    </source>
</evidence>
<evidence type="ECO:0000256" key="2">
    <source>
        <dbReference type="SAM" id="MobiDB-lite"/>
    </source>
</evidence>
<keyword evidence="4" id="KW-1185">Reference proteome</keyword>
<comment type="caution">
    <text evidence="3">The sequence shown here is derived from an EMBL/GenBank/DDBJ whole genome shotgun (WGS) entry which is preliminary data.</text>
</comment>
<evidence type="ECO:0000256" key="1">
    <source>
        <dbReference type="ARBA" id="ARBA00023002"/>
    </source>
</evidence>
<reference evidence="3" key="1">
    <citation type="submission" date="2020-11" db="EMBL/GenBank/DDBJ databases">
        <authorList>
            <consortium name="DOE Joint Genome Institute"/>
            <person name="Ahrendt S."/>
            <person name="Riley R."/>
            <person name="Andreopoulos W."/>
            <person name="LaButti K."/>
            <person name="Pangilinan J."/>
            <person name="Ruiz-duenas F.J."/>
            <person name="Barrasa J.M."/>
            <person name="Sanchez-Garcia M."/>
            <person name="Camarero S."/>
            <person name="Miyauchi S."/>
            <person name="Serrano A."/>
            <person name="Linde D."/>
            <person name="Babiker R."/>
            <person name="Drula E."/>
            <person name="Ayuso-Fernandez I."/>
            <person name="Pacheco R."/>
            <person name="Padilla G."/>
            <person name="Ferreira P."/>
            <person name="Barriuso J."/>
            <person name="Kellner H."/>
            <person name="Castanera R."/>
            <person name="Alfaro M."/>
            <person name="Ramirez L."/>
            <person name="Pisabarro A.G."/>
            <person name="Kuo A."/>
            <person name="Tritt A."/>
            <person name="Lipzen A."/>
            <person name="He G."/>
            <person name="Yan M."/>
            <person name="Ng V."/>
            <person name="Cullen D."/>
            <person name="Martin F."/>
            <person name="Rosso M.-N."/>
            <person name="Henrissat B."/>
            <person name="Hibbett D."/>
            <person name="Martinez A.T."/>
            <person name="Grigoriev I.V."/>
        </authorList>
    </citation>
    <scope>NUCLEOTIDE SEQUENCE</scope>
    <source>
        <strain evidence="3">AH 44721</strain>
    </source>
</reference>
<dbReference type="InterPro" id="IPR050982">
    <property type="entry name" value="Auxin_biosynth/cation_transpt"/>
</dbReference>
<dbReference type="EMBL" id="JADNYJ010000029">
    <property type="protein sequence ID" value="KAF8903686.1"/>
    <property type="molecule type" value="Genomic_DNA"/>
</dbReference>
<evidence type="ECO:0000313" key="4">
    <source>
        <dbReference type="Proteomes" id="UP000724874"/>
    </source>
</evidence>
<dbReference type="OrthoDB" id="74360at2759"/>
<dbReference type="Gene3D" id="3.50.50.60">
    <property type="entry name" value="FAD/NAD(P)-binding domain"/>
    <property type="match status" value="1"/>
</dbReference>
<dbReference type="SUPFAM" id="SSF51905">
    <property type="entry name" value="FAD/NAD(P)-binding domain"/>
    <property type="match status" value="1"/>
</dbReference>
<protein>
    <recommendedName>
        <fullName evidence="5">Flavin-containing monooxygenase</fullName>
    </recommendedName>
</protein>
<dbReference type="PANTHER" id="PTHR43539:SF68">
    <property type="entry name" value="FLAVIN-BINDING MONOOXYGENASE-LIKE PROTEIN (AFU_ORTHOLOGUE AFUA_4G09220)"/>
    <property type="match status" value="1"/>
</dbReference>
<organism evidence="3 4">
    <name type="scientific">Gymnopilus junonius</name>
    <name type="common">Spectacular rustgill mushroom</name>
    <name type="synonym">Gymnopilus spectabilis subsp. junonius</name>
    <dbReference type="NCBI Taxonomy" id="109634"/>
    <lineage>
        <taxon>Eukaryota</taxon>
        <taxon>Fungi</taxon>
        <taxon>Dikarya</taxon>
        <taxon>Basidiomycota</taxon>
        <taxon>Agaricomycotina</taxon>
        <taxon>Agaricomycetes</taxon>
        <taxon>Agaricomycetidae</taxon>
        <taxon>Agaricales</taxon>
        <taxon>Agaricineae</taxon>
        <taxon>Hymenogastraceae</taxon>
        <taxon>Gymnopilus</taxon>
    </lineage>
</organism>
<dbReference type="GO" id="GO:0050660">
    <property type="term" value="F:flavin adenine dinucleotide binding"/>
    <property type="evidence" value="ECO:0007669"/>
    <property type="project" value="TreeGrafter"/>
</dbReference>
<dbReference type="Proteomes" id="UP000724874">
    <property type="component" value="Unassembled WGS sequence"/>
</dbReference>
<evidence type="ECO:0008006" key="5">
    <source>
        <dbReference type="Google" id="ProtNLM"/>
    </source>
</evidence>